<dbReference type="PANTHER" id="PTHR30273">
    <property type="entry name" value="PERIPLASMIC SIGNAL SENSOR AND SIGMA FACTOR ACTIVATOR FECR-RELATED"/>
    <property type="match status" value="1"/>
</dbReference>
<proteinExistence type="predicted"/>
<evidence type="ECO:0000259" key="3">
    <source>
        <dbReference type="Pfam" id="PF16344"/>
    </source>
</evidence>
<dbReference type="OrthoDB" id="1119382at2"/>
<dbReference type="InterPro" id="IPR012373">
    <property type="entry name" value="Ferrdict_sens_TM"/>
</dbReference>
<dbReference type="PIRSF" id="PIRSF018266">
    <property type="entry name" value="FecR"/>
    <property type="match status" value="1"/>
</dbReference>
<protein>
    <submittedName>
        <fullName evidence="4">Anti-FecI sigma factor, FecR</fullName>
    </submittedName>
</protein>
<keyword evidence="1" id="KW-0812">Transmembrane</keyword>
<keyword evidence="5" id="KW-1185">Reference proteome</keyword>
<sequence>MEEPLTRELIIKFLAQQCTEAEKQTILQGINTPEGQKLFDEVLLDRWNQTSADANISDTQLFDWNQEIHNRIAIAGPAKKSVRFLSPAVLRYAGICAAVIIGVVLFNTLKTKNRLSVQPIAMREIVNPYGKRSIVTLPDSSVIYLGAGSKIRFPEVFAKNSRDITLEGEAFFDVKHRSYQAFIVHTGALQTRDIGTAFKITAFKNQPIIVALASGKVSIEKVKNDKILVLANLVPGQQSIWENGKLTTNNIPAEDIAGWKDGRLVFHETPLTQLTAVLERWYDVKFQYNNTKKLQEKITVVLQGDMPFVKIMNVLSATGHFKYSVKGRNVVIK</sequence>
<dbReference type="EMBL" id="CM001403">
    <property type="protein sequence ID" value="EHQ26001.1"/>
    <property type="molecule type" value="Genomic_DNA"/>
</dbReference>
<keyword evidence="1" id="KW-0472">Membrane</keyword>
<dbReference type="Gene3D" id="3.55.50.30">
    <property type="match status" value="1"/>
</dbReference>
<gene>
    <name evidence="4" type="ORF">Mucpa_1848</name>
</gene>
<keyword evidence="1" id="KW-1133">Transmembrane helix</keyword>
<dbReference type="AlphaFoldDB" id="H1YBN8"/>
<feature type="domain" description="FecR protein" evidence="2">
    <location>
        <begin position="130"/>
        <end position="217"/>
    </location>
</feature>
<reference evidence="4" key="1">
    <citation type="submission" date="2011-09" db="EMBL/GenBank/DDBJ databases">
        <title>The permanent draft genome of Mucilaginibacter paludis DSM 18603.</title>
        <authorList>
            <consortium name="US DOE Joint Genome Institute (JGI-PGF)"/>
            <person name="Lucas S."/>
            <person name="Han J."/>
            <person name="Lapidus A."/>
            <person name="Bruce D."/>
            <person name="Goodwin L."/>
            <person name="Pitluck S."/>
            <person name="Peters L."/>
            <person name="Kyrpides N."/>
            <person name="Mavromatis K."/>
            <person name="Ivanova N."/>
            <person name="Mikhailova N."/>
            <person name="Held B."/>
            <person name="Detter J.C."/>
            <person name="Tapia R."/>
            <person name="Han C."/>
            <person name="Land M."/>
            <person name="Hauser L."/>
            <person name="Markowitz V."/>
            <person name="Cheng J.-F."/>
            <person name="Hugenholtz P."/>
            <person name="Woyke T."/>
            <person name="Wu D."/>
            <person name="Tindall B."/>
            <person name="Brambilla E."/>
            <person name="Klenk H.-P."/>
            <person name="Eisen J.A."/>
        </authorList>
    </citation>
    <scope>NUCLEOTIDE SEQUENCE [LARGE SCALE GENOMIC DNA]</scope>
    <source>
        <strain evidence="4">DSM 18603</strain>
    </source>
</reference>
<dbReference type="InterPro" id="IPR032508">
    <property type="entry name" value="FecR_C"/>
</dbReference>
<dbReference type="eggNOG" id="COG3712">
    <property type="taxonomic scope" value="Bacteria"/>
</dbReference>
<dbReference type="PANTHER" id="PTHR30273:SF2">
    <property type="entry name" value="PROTEIN FECR"/>
    <property type="match status" value="1"/>
</dbReference>
<evidence type="ECO:0000313" key="5">
    <source>
        <dbReference type="Proteomes" id="UP000002774"/>
    </source>
</evidence>
<dbReference type="HOGENOM" id="CLU_050192_2_1_10"/>
<evidence type="ECO:0000259" key="2">
    <source>
        <dbReference type="Pfam" id="PF04773"/>
    </source>
</evidence>
<organism evidence="4 5">
    <name type="scientific">Mucilaginibacter paludis DSM 18603</name>
    <dbReference type="NCBI Taxonomy" id="714943"/>
    <lineage>
        <taxon>Bacteria</taxon>
        <taxon>Pseudomonadati</taxon>
        <taxon>Bacteroidota</taxon>
        <taxon>Sphingobacteriia</taxon>
        <taxon>Sphingobacteriales</taxon>
        <taxon>Sphingobacteriaceae</taxon>
        <taxon>Mucilaginibacter</taxon>
    </lineage>
</organism>
<name>H1YBN8_9SPHI</name>
<accession>H1YBN8</accession>
<dbReference type="GO" id="GO:0016989">
    <property type="term" value="F:sigma factor antagonist activity"/>
    <property type="evidence" value="ECO:0007669"/>
    <property type="project" value="TreeGrafter"/>
</dbReference>
<dbReference type="Pfam" id="PF04773">
    <property type="entry name" value="FecR"/>
    <property type="match status" value="1"/>
</dbReference>
<feature type="transmembrane region" description="Helical" evidence="1">
    <location>
        <begin position="89"/>
        <end position="109"/>
    </location>
</feature>
<dbReference type="Gene3D" id="2.60.120.1440">
    <property type="match status" value="1"/>
</dbReference>
<dbReference type="InterPro" id="IPR006860">
    <property type="entry name" value="FecR"/>
</dbReference>
<evidence type="ECO:0000313" key="4">
    <source>
        <dbReference type="EMBL" id="EHQ26001.1"/>
    </source>
</evidence>
<dbReference type="STRING" id="714943.Mucpa_1848"/>
<feature type="domain" description="Protein FecR C-terminal" evidence="3">
    <location>
        <begin position="263"/>
        <end position="332"/>
    </location>
</feature>
<evidence type="ECO:0000256" key="1">
    <source>
        <dbReference type="SAM" id="Phobius"/>
    </source>
</evidence>
<dbReference type="Pfam" id="PF16344">
    <property type="entry name" value="FecR_C"/>
    <property type="match status" value="1"/>
</dbReference>
<dbReference type="RefSeq" id="WP_008505935.1">
    <property type="nucleotide sequence ID" value="NZ_CM001403.1"/>
</dbReference>
<dbReference type="Proteomes" id="UP000002774">
    <property type="component" value="Chromosome"/>
</dbReference>